<organism evidence="1 2">
    <name type="scientific">Lasiodiplodia theobromae</name>
    <dbReference type="NCBI Taxonomy" id="45133"/>
    <lineage>
        <taxon>Eukaryota</taxon>
        <taxon>Fungi</taxon>
        <taxon>Dikarya</taxon>
        <taxon>Ascomycota</taxon>
        <taxon>Pezizomycotina</taxon>
        <taxon>Dothideomycetes</taxon>
        <taxon>Dothideomycetes incertae sedis</taxon>
        <taxon>Botryosphaeriales</taxon>
        <taxon>Botryosphaeriaceae</taxon>
        <taxon>Lasiodiplodia</taxon>
    </lineage>
</organism>
<dbReference type="Proteomes" id="UP000325902">
    <property type="component" value="Unassembled WGS sequence"/>
</dbReference>
<comment type="caution">
    <text evidence="1">The sequence shown here is derived from an EMBL/GenBank/DDBJ whole genome shotgun (WGS) entry which is preliminary data.</text>
</comment>
<keyword evidence="2" id="KW-1185">Reference proteome</keyword>
<sequence>MYVNDIVVIHLHGLSSNLSEEDIKRLVPQASKDIEGWSDPDFIKVIPVRDDYTLERLDQYYVLFRNVRGARAFQDRVRVLHAKTKAHATSSLLSALPPPPGFRDDRGDDLHAALQSYTLGPPASDRVYCNIVPHPYPRKLHDLFARGGYEPIVGAGGAIGADADIDTVAKVLLWFIGPQPTIGELRKTIARDGKDRGMPWAVVDGIHGPEGVIRLTHHSKNEPANSDASEDRIERKVGVRYVINFENRSEAQRFSRRWHCEAFRWGDGVYENGEGPPEARTEVLW</sequence>
<dbReference type="AlphaFoldDB" id="A0A5N5DFB9"/>
<evidence type="ECO:0000313" key="2">
    <source>
        <dbReference type="Proteomes" id="UP000325902"/>
    </source>
</evidence>
<dbReference type="OrthoDB" id="5332316at2759"/>
<evidence type="ECO:0000313" key="1">
    <source>
        <dbReference type="EMBL" id="KAB2576498.1"/>
    </source>
</evidence>
<protein>
    <submittedName>
        <fullName evidence="1">Uncharacterized protein</fullName>
    </submittedName>
</protein>
<accession>A0A5N5DFB9</accession>
<name>A0A5N5DFB9_9PEZI</name>
<dbReference type="EMBL" id="VCHE01000023">
    <property type="protein sequence ID" value="KAB2576498.1"/>
    <property type="molecule type" value="Genomic_DNA"/>
</dbReference>
<proteinExistence type="predicted"/>
<gene>
    <name evidence="1" type="ORF">DBV05_g4795</name>
</gene>
<reference evidence="1 2" key="1">
    <citation type="journal article" date="2019" name="Sci. Rep.">
        <title>A multi-omics analysis of the grapevine pathogen Lasiodiplodia theobromae reveals that temperature affects the expression of virulence- and pathogenicity-related genes.</title>
        <authorList>
            <person name="Felix C."/>
            <person name="Meneses R."/>
            <person name="Goncalves M.F.M."/>
            <person name="Tilleman L."/>
            <person name="Duarte A.S."/>
            <person name="Jorrin-Novo J.V."/>
            <person name="Van de Peer Y."/>
            <person name="Deforce D."/>
            <person name="Van Nieuwerburgh F."/>
            <person name="Esteves A.C."/>
            <person name="Alves A."/>
        </authorList>
    </citation>
    <scope>NUCLEOTIDE SEQUENCE [LARGE SCALE GENOMIC DNA]</scope>
    <source>
        <strain evidence="1 2">LA-SOL3</strain>
    </source>
</reference>